<evidence type="ECO:0000256" key="1">
    <source>
        <dbReference type="SAM" id="MobiDB-lite"/>
    </source>
</evidence>
<gene>
    <name evidence="2" type="ORF">BBRV_LOCUS83615</name>
</gene>
<organism evidence="2">
    <name type="scientific">Bracon brevicornis</name>
    <dbReference type="NCBI Taxonomy" id="1563983"/>
    <lineage>
        <taxon>Eukaryota</taxon>
        <taxon>Metazoa</taxon>
        <taxon>Ecdysozoa</taxon>
        <taxon>Arthropoda</taxon>
        <taxon>Hexapoda</taxon>
        <taxon>Insecta</taxon>
        <taxon>Pterygota</taxon>
        <taxon>Neoptera</taxon>
        <taxon>Endopterygota</taxon>
        <taxon>Hymenoptera</taxon>
        <taxon>Apocrita</taxon>
        <taxon>Ichneumonoidea</taxon>
        <taxon>Braconidae</taxon>
        <taxon>Braconinae</taxon>
        <taxon>Bracon</taxon>
    </lineage>
</organism>
<name>A0A6V7KNX5_9HYME</name>
<evidence type="ECO:0000313" key="2">
    <source>
        <dbReference type="EMBL" id="CAD1565339.1"/>
    </source>
</evidence>
<accession>A0A6V7KNX5</accession>
<dbReference type="AlphaFoldDB" id="A0A6V7KNX5"/>
<dbReference type="EMBL" id="CADCXW020000162">
    <property type="protein sequence ID" value="CAD1565339.1"/>
    <property type="molecule type" value="Genomic_DNA"/>
</dbReference>
<reference evidence="2" key="1">
    <citation type="submission" date="2020-07" db="EMBL/GenBank/DDBJ databases">
        <authorList>
            <person name="Ferguson B K."/>
        </authorList>
    </citation>
    <scope>NUCLEOTIDE SEQUENCE</scope>
    <source>
        <strain evidence="2">L06</strain>
    </source>
</reference>
<feature type="region of interest" description="Disordered" evidence="1">
    <location>
        <begin position="48"/>
        <end position="69"/>
    </location>
</feature>
<protein>
    <submittedName>
        <fullName evidence="2">Uncharacterized protein</fullName>
    </submittedName>
</protein>
<sequence length="152" mass="18218">MPKRKGYRAGRKIQLKRLLNSYTEVVEKKPDLRRGYWSKKFNKYIPFKSRNNPAPEVQPHPLTKTNREDIKRPISHFIDVPNSKPQTENQTTLTRKNLTKHDNNHKRYFTEEYLKNQKAQQQGNPLMFDDIDLRPIDEEFLTKLRKKLNSLN</sequence>
<proteinExistence type="predicted"/>